<dbReference type="PANTHER" id="PTHR43968:SF6">
    <property type="entry name" value="GLUTATHIONE S-TRANSFERASE OMEGA"/>
    <property type="match status" value="1"/>
</dbReference>
<comment type="caution">
    <text evidence="2">The sequence shown here is derived from an EMBL/GenBank/DDBJ whole genome shotgun (WGS) entry which is preliminary data.</text>
</comment>
<feature type="domain" description="GST N-terminal" evidence="1">
    <location>
        <begin position="1"/>
        <end position="82"/>
    </location>
</feature>
<evidence type="ECO:0000259" key="1">
    <source>
        <dbReference type="PROSITE" id="PS50404"/>
    </source>
</evidence>
<dbReference type="GO" id="GO:0005737">
    <property type="term" value="C:cytoplasm"/>
    <property type="evidence" value="ECO:0007669"/>
    <property type="project" value="TreeGrafter"/>
</dbReference>
<dbReference type="InterPro" id="IPR050983">
    <property type="entry name" value="GST_Omega/HSP26"/>
</dbReference>
<dbReference type="InterPro" id="IPR036249">
    <property type="entry name" value="Thioredoxin-like_sf"/>
</dbReference>
<dbReference type="Pfam" id="PF13410">
    <property type="entry name" value="GST_C_2"/>
    <property type="match status" value="1"/>
</dbReference>
<organism evidence="2 3">
    <name type="scientific">Siccirubricoccus deserti</name>
    <dbReference type="NCBI Taxonomy" id="2013562"/>
    <lineage>
        <taxon>Bacteria</taxon>
        <taxon>Pseudomonadati</taxon>
        <taxon>Pseudomonadota</taxon>
        <taxon>Alphaproteobacteria</taxon>
        <taxon>Acetobacterales</taxon>
        <taxon>Roseomonadaceae</taxon>
        <taxon>Siccirubricoccus</taxon>
    </lineage>
</organism>
<proteinExistence type="predicted"/>
<dbReference type="Gene3D" id="3.40.30.10">
    <property type="entry name" value="Glutaredoxin"/>
    <property type="match status" value="1"/>
</dbReference>
<dbReference type="PROSITE" id="PS50404">
    <property type="entry name" value="GST_NTER"/>
    <property type="match status" value="1"/>
</dbReference>
<name>A0A9X0QY28_9PROT</name>
<dbReference type="SUPFAM" id="SSF52833">
    <property type="entry name" value="Thioredoxin-like"/>
    <property type="match status" value="1"/>
</dbReference>
<dbReference type="CDD" id="cd03205">
    <property type="entry name" value="GST_C_6"/>
    <property type="match status" value="1"/>
</dbReference>
<dbReference type="EMBL" id="JACOMF010000012">
    <property type="protein sequence ID" value="MBC4016111.1"/>
    <property type="molecule type" value="Genomic_DNA"/>
</dbReference>
<gene>
    <name evidence="2" type="ORF">H7965_12330</name>
</gene>
<dbReference type="AlphaFoldDB" id="A0A9X0QY28"/>
<protein>
    <submittedName>
        <fullName evidence="2">Glutathione S-transferase</fullName>
    </submittedName>
</protein>
<evidence type="ECO:0000313" key="3">
    <source>
        <dbReference type="Proteomes" id="UP000600101"/>
    </source>
</evidence>
<dbReference type="Gene3D" id="1.20.1050.10">
    <property type="match status" value="1"/>
</dbReference>
<dbReference type="InterPro" id="IPR004045">
    <property type="entry name" value="Glutathione_S-Trfase_N"/>
</dbReference>
<accession>A0A9X0QY28</accession>
<dbReference type="PANTHER" id="PTHR43968">
    <property type="match status" value="1"/>
</dbReference>
<evidence type="ECO:0000313" key="2">
    <source>
        <dbReference type="EMBL" id="MBC4016111.1"/>
    </source>
</evidence>
<keyword evidence="3" id="KW-1185">Reference proteome</keyword>
<dbReference type="Proteomes" id="UP000600101">
    <property type="component" value="Unassembled WGS sequence"/>
</dbReference>
<dbReference type="SUPFAM" id="SSF47616">
    <property type="entry name" value="GST C-terminal domain-like"/>
    <property type="match status" value="1"/>
</dbReference>
<dbReference type="InterPro" id="IPR036282">
    <property type="entry name" value="Glutathione-S-Trfase_C_sf"/>
</dbReference>
<dbReference type="CDD" id="cd03049">
    <property type="entry name" value="GST_N_3"/>
    <property type="match status" value="1"/>
</dbReference>
<sequence>MRLHWSSRSPFVRKVMVVVHERGLVDQIERVPTVVAMTKTDRALLPTNPLGKIPTLLLEDGSALYDSSVICEYLDGLGSGPRLFPADGRARITALRRQALGTGAMDMLVLWRGELAREHPSTAVLEGFGWKLEALLKALEAEASALEQDAYDIGQISIGGALSYLDFRWPTLGWREAHPALARWHAGFAARPAVRATDHIDA</sequence>
<reference evidence="2" key="1">
    <citation type="submission" date="2020-08" db="EMBL/GenBank/DDBJ databases">
        <authorList>
            <person name="Hu Y."/>
            <person name="Nguyen S.V."/>
            <person name="Li F."/>
            <person name="Fanning S."/>
        </authorList>
    </citation>
    <scope>NUCLEOTIDE SEQUENCE</scope>
    <source>
        <strain evidence="2">SYSU D8009</strain>
    </source>
</reference>
<dbReference type="Pfam" id="PF13409">
    <property type="entry name" value="GST_N_2"/>
    <property type="match status" value="1"/>
</dbReference>